<dbReference type="Proteomes" id="UP000608071">
    <property type="component" value="Unassembled WGS sequence"/>
</dbReference>
<evidence type="ECO:0000313" key="3">
    <source>
        <dbReference type="Proteomes" id="UP000608071"/>
    </source>
</evidence>
<feature type="transmembrane region" description="Helical" evidence="1">
    <location>
        <begin position="33"/>
        <end position="52"/>
    </location>
</feature>
<reference evidence="2 3" key="1">
    <citation type="submission" date="2020-08" db="EMBL/GenBank/DDBJ databases">
        <title>A Genomic Blueprint of the Chicken Gut Microbiome.</title>
        <authorList>
            <person name="Gilroy R."/>
            <person name="Ravi A."/>
            <person name="Getino M."/>
            <person name="Pursley I."/>
            <person name="Horton D.L."/>
            <person name="Alikhan N.-F."/>
            <person name="Baker D."/>
            <person name="Gharbi K."/>
            <person name="Hall N."/>
            <person name="Watson M."/>
            <person name="Adriaenssens E.M."/>
            <person name="Foster-Nyarko E."/>
            <person name="Jarju S."/>
            <person name="Secka A."/>
            <person name="Antonio M."/>
            <person name="Oren A."/>
            <person name="Chaudhuri R."/>
            <person name="La Ragione R.M."/>
            <person name="Hildebrand F."/>
            <person name="Pallen M.J."/>
        </authorList>
    </citation>
    <scope>NUCLEOTIDE SEQUENCE [LARGE SCALE GENOMIC DNA]</scope>
    <source>
        <strain evidence="2 3">Sa2BVA9</strain>
    </source>
</reference>
<comment type="caution">
    <text evidence="2">The sequence shown here is derived from an EMBL/GenBank/DDBJ whole genome shotgun (WGS) entry which is preliminary data.</text>
</comment>
<gene>
    <name evidence="2" type="ORF">H9647_00045</name>
</gene>
<dbReference type="EMBL" id="JACSQL010000001">
    <property type="protein sequence ID" value="MBD7966449.1"/>
    <property type="molecule type" value="Genomic_DNA"/>
</dbReference>
<evidence type="ECO:0000313" key="2">
    <source>
        <dbReference type="EMBL" id="MBD7966449.1"/>
    </source>
</evidence>
<name>A0ABR8STM4_9BACL</name>
<keyword evidence="1" id="KW-0812">Transmembrane</keyword>
<protein>
    <submittedName>
        <fullName evidence="2">Uncharacterized protein</fullName>
    </submittedName>
</protein>
<dbReference type="RefSeq" id="WP_191797033.1">
    <property type="nucleotide sequence ID" value="NZ_JACSQL010000001.1"/>
</dbReference>
<keyword evidence="1" id="KW-1133">Transmembrane helix</keyword>
<feature type="transmembrane region" description="Helical" evidence="1">
    <location>
        <begin position="9"/>
        <end position="27"/>
    </location>
</feature>
<keyword evidence="3" id="KW-1185">Reference proteome</keyword>
<proteinExistence type="predicted"/>
<accession>A0ABR8STM4</accession>
<organism evidence="2 3">
    <name type="scientific">Paenibacillus gallinarum</name>
    <dbReference type="NCBI Taxonomy" id="2762232"/>
    <lineage>
        <taxon>Bacteria</taxon>
        <taxon>Bacillati</taxon>
        <taxon>Bacillota</taxon>
        <taxon>Bacilli</taxon>
        <taxon>Bacillales</taxon>
        <taxon>Paenibacillaceae</taxon>
        <taxon>Paenibacillus</taxon>
    </lineage>
</organism>
<keyword evidence="1" id="KW-0472">Membrane</keyword>
<sequence>MKNNGGKDVLYLLIFVVISFFAVIIMFPYGLALIVGIVLFFLYKIVSLLIEIRNRLEPKVKQAEETLE</sequence>
<evidence type="ECO:0000256" key="1">
    <source>
        <dbReference type="SAM" id="Phobius"/>
    </source>
</evidence>